<evidence type="ECO:0000313" key="6">
    <source>
        <dbReference type="EMBL" id="GAY51230.1"/>
    </source>
</evidence>
<evidence type="ECO:0000256" key="2">
    <source>
        <dbReference type="ARBA" id="ARBA00022723"/>
    </source>
</evidence>
<evidence type="ECO:0000313" key="7">
    <source>
        <dbReference type="Proteomes" id="UP000236630"/>
    </source>
</evidence>
<dbReference type="Proteomes" id="UP000236630">
    <property type="component" value="Unassembled WGS sequence"/>
</dbReference>
<organism evidence="6 7">
    <name type="scientific">Citrus unshiu</name>
    <name type="common">Satsuma mandarin</name>
    <name type="synonym">Citrus nobilis var. unshiu</name>
    <dbReference type="NCBI Taxonomy" id="55188"/>
    <lineage>
        <taxon>Eukaryota</taxon>
        <taxon>Viridiplantae</taxon>
        <taxon>Streptophyta</taxon>
        <taxon>Embryophyta</taxon>
        <taxon>Tracheophyta</taxon>
        <taxon>Spermatophyta</taxon>
        <taxon>Magnoliopsida</taxon>
        <taxon>eudicotyledons</taxon>
        <taxon>Gunneridae</taxon>
        <taxon>Pentapetalae</taxon>
        <taxon>rosids</taxon>
        <taxon>malvids</taxon>
        <taxon>Sapindales</taxon>
        <taxon>Rutaceae</taxon>
        <taxon>Aurantioideae</taxon>
        <taxon>Citrus</taxon>
    </lineage>
</organism>
<dbReference type="Pfam" id="PF04570">
    <property type="entry name" value="zf-FLZ"/>
    <property type="match status" value="1"/>
</dbReference>
<keyword evidence="3" id="KW-0862">Zinc</keyword>
<dbReference type="InterPro" id="IPR007650">
    <property type="entry name" value="Zf-FLZ_dom"/>
</dbReference>
<dbReference type="PROSITE" id="PS51795">
    <property type="entry name" value="ZF_FLZ"/>
    <property type="match status" value="1"/>
</dbReference>
<dbReference type="PANTHER" id="PTHR46868">
    <property type="entry name" value="FCS-LIKE ZINC FINGER 11"/>
    <property type="match status" value="1"/>
</dbReference>
<dbReference type="GO" id="GO:0008270">
    <property type="term" value="F:zinc ion binding"/>
    <property type="evidence" value="ECO:0007669"/>
    <property type="project" value="UniProtKB-KW"/>
</dbReference>
<feature type="non-terminal residue" evidence="6">
    <location>
        <position position="434"/>
    </location>
</feature>
<dbReference type="AlphaFoldDB" id="A0A2H5PFT8"/>
<dbReference type="InterPro" id="IPR044585">
    <property type="entry name" value="FLZ10/11"/>
</dbReference>
<keyword evidence="2" id="KW-0479">Metal-binding</keyword>
<comment type="caution">
    <text evidence="6">The sequence shown here is derived from an EMBL/GenBank/DDBJ whole genome shotgun (WGS) entry which is preliminary data.</text>
</comment>
<evidence type="ECO:0000256" key="1">
    <source>
        <dbReference type="ARBA" id="ARBA00009374"/>
    </source>
</evidence>
<reference evidence="6 7" key="1">
    <citation type="journal article" date="2017" name="Front. Genet.">
        <title>Draft sequencing of the heterozygous diploid genome of Satsuma (Citrus unshiu Marc.) using a hybrid assembly approach.</title>
        <authorList>
            <person name="Shimizu T."/>
            <person name="Tanizawa Y."/>
            <person name="Mochizuki T."/>
            <person name="Nagasaki H."/>
            <person name="Yoshioka T."/>
            <person name="Toyoda A."/>
            <person name="Fujiyama A."/>
            <person name="Kaminuma E."/>
            <person name="Nakamura Y."/>
        </authorList>
    </citation>
    <scope>NUCLEOTIDE SEQUENCE [LARGE SCALE GENOMIC DNA]</scope>
    <source>
        <strain evidence="7">cv. Miyagawa wase</strain>
    </source>
</reference>
<accession>A0A2H5PFT8</accession>
<dbReference type="EMBL" id="BDQV01000068">
    <property type="protein sequence ID" value="GAY51230.1"/>
    <property type="molecule type" value="Genomic_DNA"/>
</dbReference>
<name>A0A2H5PFT8_CITUN</name>
<feature type="domain" description="FLZ-type" evidence="5">
    <location>
        <begin position="352"/>
        <end position="394"/>
    </location>
</feature>
<comment type="similarity">
    <text evidence="1">Belongs to the FLZ family.</text>
</comment>
<dbReference type="STRING" id="55188.A0A2H5PFT8"/>
<proteinExistence type="inferred from homology"/>
<evidence type="ECO:0000256" key="4">
    <source>
        <dbReference type="PROSITE-ProRule" id="PRU01131"/>
    </source>
</evidence>
<dbReference type="PANTHER" id="PTHR46868:SF4">
    <property type="entry name" value="FLZ-TYPE DOMAIN-CONTAINING PROTEIN"/>
    <property type="match status" value="1"/>
</dbReference>
<sequence length="434" mass="47592">MAISLCCICSFDALDEHLTSSFASGSDPAAGVGFSDNPQETSIHVNVMADSASEFSIQSDSFGIRQISSSLSGFLVGLSSKGSSDSDTVWSPTSPLDFRAFVNLSNPFSVKSPRSPPQNGYQKKWDSSEVGLGIINSLAEEKESISAVCNSLKRKNIVFGSQVKNNIPYSSRHFNESVSSFMKSNSLPRNYMISQLPQTKNPKFPFDSSNSVVGNTEFPSQSGSFSSSLTSSAQNQDLRSKMFYSADSTITLSAPLVIDRDLLVKTSSLPIPIGSGHGHAGSLSARDIELSEDYTCIISHGPNPKTTRIFGDCILDCQAHELTNFDKQIEQEVEMTQVSERPNDLSQYSSDEFLSFCYSCKKKLEKGEDIYIGEKAFCSFDCRSDEIFTEEEMGKAYESAKSSRESSYHEDILLLDELEEARSPGSSVFFPNFH</sequence>
<gene>
    <name evidence="6" type="ORF">CUMW_132650</name>
</gene>
<protein>
    <recommendedName>
        <fullName evidence="5">FLZ-type domain-containing protein</fullName>
    </recommendedName>
</protein>
<evidence type="ECO:0000256" key="3">
    <source>
        <dbReference type="ARBA" id="ARBA00022771"/>
    </source>
</evidence>
<feature type="zinc finger region" description="FLZ-type" evidence="4">
    <location>
        <begin position="352"/>
        <end position="394"/>
    </location>
</feature>
<keyword evidence="3" id="KW-0863">Zinc-finger</keyword>
<keyword evidence="7" id="KW-1185">Reference proteome</keyword>
<evidence type="ECO:0000259" key="5">
    <source>
        <dbReference type="PROSITE" id="PS51795"/>
    </source>
</evidence>